<dbReference type="EMBL" id="JBHSQV010000184">
    <property type="protein sequence ID" value="MFC5988766.1"/>
    <property type="molecule type" value="Genomic_DNA"/>
</dbReference>
<evidence type="ECO:0000313" key="3">
    <source>
        <dbReference type="EMBL" id="MFC5988766.1"/>
    </source>
</evidence>
<dbReference type="RefSeq" id="WP_379896251.1">
    <property type="nucleotide sequence ID" value="NZ_CBCSCT010000006.1"/>
</dbReference>
<feature type="transmembrane region" description="Helical" evidence="1">
    <location>
        <begin position="28"/>
        <end position="50"/>
    </location>
</feature>
<comment type="caution">
    <text evidence="3">The sequence shown here is derived from an EMBL/GenBank/DDBJ whole genome shotgun (WGS) entry which is preliminary data.</text>
</comment>
<keyword evidence="1" id="KW-0812">Transmembrane</keyword>
<dbReference type="InterPro" id="IPR018639">
    <property type="entry name" value="DUF2062"/>
</dbReference>
<dbReference type="PANTHER" id="PTHR40547">
    <property type="entry name" value="SLL0298 PROTEIN"/>
    <property type="match status" value="1"/>
</dbReference>
<feature type="transmembrane region" description="Helical" evidence="1">
    <location>
        <begin position="123"/>
        <end position="146"/>
    </location>
</feature>
<evidence type="ECO:0000313" key="4">
    <source>
        <dbReference type="Proteomes" id="UP001596250"/>
    </source>
</evidence>
<reference evidence="4" key="1">
    <citation type="journal article" date="2019" name="Int. J. Syst. Evol. Microbiol.">
        <title>The Global Catalogue of Microorganisms (GCM) 10K type strain sequencing project: providing services to taxonomists for standard genome sequencing and annotation.</title>
        <authorList>
            <consortium name="The Broad Institute Genomics Platform"/>
            <consortium name="The Broad Institute Genome Sequencing Center for Infectious Disease"/>
            <person name="Wu L."/>
            <person name="Ma J."/>
        </authorList>
    </citation>
    <scope>NUCLEOTIDE SEQUENCE [LARGE SCALE GENOMIC DNA]</scope>
    <source>
        <strain evidence="4">CCM 8749</strain>
    </source>
</reference>
<dbReference type="Pfam" id="PF09835">
    <property type="entry name" value="DUF2062"/>
    <property type="match status" value="1"/>
</dbReference>
<keyword evidence="1" id="KW-0472">Membrane</keyword>
<dbReference type="PANTHER" id="PTHR40547:SF1">
    <property type="entry name" value="SLL0298 PROTEIN"/>
    <property type="match status" value="1"/>
</dbReference>
<evidence type="ECO:0000259" key="2">
    <source>
        <dbReference type="Pfam" id="PF09835"/>
    </source>
</evidence>
<keyword evidence="1" id="KW-1133">Transmembrane helix</keyword>
<sequence>MKWIRKAARNGKYYIIRLVRLRNSTHQIALGLVLGFFPCWFPTFGIGPILSIALSKMLKGNLVAAVISAALGSFLWPVMFYFNYKTGSLFFDAGTAAEPNIHYEHGGYWNSVVYTFEKLGKRFMIGSILNSIVFSLIGYVIVYFIFKKYRSGFLIKLKSRAKR</sequence>
<organism evidence="3 4">
    <name type="scientific">Marinicrinis lubricantis</name>
    <dbReference type="NCBI Taxonomy" id="2086470"/>
    <lineage>
        <taxon>Bacteria</taxon>
        <taxon>Bacillati</taxon>
        <taxon>Bacillota</taxon>
        <taxon>Bacilli</taxon>
        <taxon>Bacillales</taxon>
        <taxon>Paenibacillaceae</taxon>
    </lineage>
</organism>
<evidence type="ECO:0000256" key="1">
    <source>
        <dbReference type="SAM" id="Phobius"/>
    </source>
</evidence>
<name>A0ABW1IUU9_9BACL</name>
<proteinExistence type="predicted"/>
<accession>A0ABW1IUU9</accession>
<gene>
    <name evidence="3" type="ORF">ACFPXP_20375</name>
</gene>
<keyword evidence="4" id="KW-1185">Reference proteome</keyword>
<dbReference type="Proteomes" id="UP001596250">
    <property type="component" value="Unassembled WGS sequence"/>
</dbReference>
<feature type="domain" description="DUF2062" evidence="2">
    <location>
        <begin position="11"/>
        <end position="150"/>
    </location>
</feature>
<feature type="transmembrane region" description="Helical" evidence="1">
    <location>
        <begin position="62"/>
        <end position="82"/>
    </location>
</feature>
<protein>
    <submittedName>
        <fullName evidence="3">DUF2062 domain-containing protein</fullName>
    </submittedName>
</protein>